<sequence>MSGTPSPRRGAAIPRRRAVAMLLAGGAVPLAGAPPRRARAQAAADYPSRPVRLVVPFAPGGPTDVMGRVVANGLGAALGQPVVVENRAGGGGNVGVAHVARQPPDGHTLLVASTGFVVNASLFRNPGYDPVRDFAPITELGASPNVILAHPASGIRTIGELVARAKATPEKLNLANPGLGSTPHLTAELLQIRAGVAFVQIPHHSAALAIQSLLGGTTPVGVTALPPAHPHIRSGALRALAVTGEQRWPDLPEVPTMLELGYPGFVSETFQGLFAPAGTPAPVIERLARAAVAALNEPATRARLQAAGFGIRAAGPAGLAARVAREVPMWRELIRQAGIPTEG</sequence>
<dbReference type="Gene3D" id="3.40.190.150">
    <property type="entry name" value="Bordetella uptake gene, domain 1"/>
    <property type="match status" value="1"/>
</dbReference>
<dbReference type="Proteomes" id="UP001519924">
    <property type="component" value="Unassembled WGS sequence"/>
</dbReference>
<proteinExistence type="inferred from homology"/>
<evidence type="ECO:0000256" key="1">
    <source>
        <dbReference type="ARBA" id="ARBA00006987"/>
    </source>
</evidence>
<dbReference type="PANTHER" id="PTHR42928">
    <property type="entry name" value="TRICARBOXYLATE-BINDING PROTEIN"/>
    <property type="match status" value="1"/>
</dbReference>
<dbReference type="Gene3D" id="3.40.190.10">
    <property type="entry name" value="Periplasmic binding protein-like II"/>
    <property type="match status" value="1"/>
</dbReference>
<comment type="caution">
    <text evidence="2">The sequence shown here is derived from an EMBL/GenBank/DDBJ whole genome shotgun (WGS) entry which is preliminary data.</text>
</comment>
<evidence type="ECO:0000313" key="3">
    <source>
        <dbReference type="Proteomes" id="UP001519924"/>
    </source>
</evidence>
<organism evidence="2 3">
    <name type="scientific">Caldovatus aquaticus</name>
    <dbReference type="NCBI Taxonomy" id="2865671"/>
    <lineage>
        <taxon>Bacteria</taxon>
        <taxon>Pseudomonadati</taxon>
        <taxon>Pseudomonadota</taxon>
        <taxon>Alphaproteobacteria</taxon>
        <taxon>Acetobacterales</taxon>
        <taxon>Roseomonadaceae</taxon>
        <taxon>Caldovatus</taxon>
    </lineage>
</organism>
<name>A0ABS7F2A5_9PROT</name>
<dbReference type="PANTHER" id="PTHR42928:SF5">
    <property type="entry name" value="BLR1237 PROTEIN"/>
    <property type="match status" value="1"/>
</dbReference>
<dbReference type="PIRSF" id="PIRSF017082">
    <property type="entry name" value="YflP"/>
    <property type="match status" value="1"/>
</dbReference>
<keyword evidence="3" id="KW-1185">Reference proteome</keyword>
<evidence type="ECO:0000313" key="2">
    <source>
        <dbReference type="EMBL" id="MBW8268930.1"/>
    </source>
</evidence>
<gene>
    <name evidence="2" type="ORF">K1J50_05465</name>
</gene>
<reference evidence="2 3" key="1">
    <citation type="submission" date="2021-08" db="EMBL/GenBank/DDBJ databases">
        <title>Caldovatus sediminis gen. nov., sp. nov., a moderately thermophilic bacterium isolated from a hot spring.</title>
        <authorList>
            <person name="Hu C.-J."/>
            <person name="Li W.-J."/>
            <person name="Xian W.-D."/>
        </authorList>
    </citation>
    <scope>NUCLEOTIDE SEQUENCE [LARGE SCALE GENOMIC DNA]</scope>
    <source>
        <strain evidence="2 3">SYSU G05006</strain>
    </source>
</reference>
<protein>
    <submittedName>
        <fullName evidence="2">Tripartite tricarboxylate transporter substrate binding protein</fullName>
    </submittedName>
</protein>
<dbReference type="RefSeq" id="WP_220116499.1">
    <property type="nucleotide sequence ID" value="NZ_JAHZUY010000008.1"/>
</dbReference>
<accession>A0ABS7F2A5</accession>
<dbReference type="InterPro" id="IPR006311">
    <property type="entry name" value="TAT_signal"/>
</dbReference>
<dbReference type="EMBL" id="JAHZUY010000008">
    <property type="protein sequence ID" value="MBW8268930.1"/>
    <property type="molecule type" value="Genomic_DNA"/>
</dbReference>
<dbReference type="SUPFAM" id="SSF53850">
    <property type="entry name" value="Periplasmic binding protein-like II"/>
    <property type="match status" value="1"/>
</dbReference>
<dbReference type="Pfam" id="PF03401">
    <property type="entry name" value="TctC"/>
    <property type="match status" value="1"/>
</dbReference>
<dbReference type="InterPro" id="IPR005064">
    <property type="entry name" value="BUG"/>
</dbReference>
<dbReference type="PROSITE" id="PS51318">
    <property type="entry name" value="TAT"/>
    <property type="match status" value="1"/>
</dbReference>
<dbReference type="InterPro" id="IPR042100">
    <property type="entry name" value="Bug_dom1"/>
</dbReference>
<comment type="similarity">
    <text evidence="1">Belongs to the UPF0065 (bug) family.</text>
</comment>